<dbReference type="SUPFAM" id="SSF82153">
    <property type="entry name" value="FAS1 domain"/>
    <property type="match status" value="1"/>
</dbReference>
<evidence type="ECO:0000259" key="1">
    <source>
        <dbReference type="PROSITE" id="PS50213"/>
    </source>
</evidence>
<accession>A0ABW5KHS4</accession>
<organism evidence="2 3">
    <name type="scientific">Sphingobacterium suaedae</name>
    <dbReference type="NCBI Taxonomy" id="1686402"/>
    <lineage>
        <taxon>Bacteria</taxon>
        <taxon>Pseudomonadati</taxon>
        <taxon>Bacteroidota</taxon>
        <taxon>Sphingobacteriia</taxon>
        <taxon>Sphingobacteriales</taxon>
        <taxon>Sphingobacteriaceae</taxon>
        <taxon>Sphingobacterium</taxon>
    </lineage>
</organism>
<gene>
    <name evidence="2" type="ORF">ACFSR5_10225</name>
</gene>
<dbReference type="PANTHER" id="PTHR10900:SF77">
    <property type="entry name" value="FI19380P1"/>
    <property type="match status" value="1"/>
</dbReference>
<keyword evidence="3" id="KW-1185">Reference proteome</keyword>
<sequence length="522" mass="59152">MKNILCFVFLFAILLLTGCKKNWDNHYGEEGSVSELDLLAYLKSQPQYSEFVLKLEETGLADELQRDQNLTIWAVSNDKMSALQSLGTDLKFILSYHINSLVYDHTKLKNGLRVMTFNGKYLTITKEGPTVYVGDASVIKGNQLCKNGVVHEITQLLKPDESIYDYLLSLGADYSMIRDSIRAMNDTVFDLANSIPIGVDATGNTVYDSVFVIANPIFDKANIRSEFANVTMFLPSNRVIEDCFDDLAELYGQFGKSFLKEDTLIAYQWIKEAIFYDKVVDNYGESDLTSAFGRLWKPTVQRINTDYKRMSNGRVYQVTKLKIPNNVHIQMIKQLFHYYEFVPDDQRDALFKLSHVTNIEPKDRDKVSFPTIGVELTYRTLLFQGNLTDNQPATLEFTPIMLERKGDGSTGYKVVEVPPGEYNLYMGFRSSAHPFVNIYVDDQPVARALNVEPSTPWNYDRSTNTVSGTKYNGWGGLVGPVTIEGSEVRSFKLKIEFAGLGKGNVETLEPYHWALIPTANNY</sequence>
<reference evidence="3" key="1">
    <citation type="journal article" date="2019" name="Int. J. Syst. Evol. Microbiol.">
        <title>The Global Catalogue of Microorganisms (GCM) 10K type strain sequencing project: providing services to taxonomists for standard genome sequencing and annotation.</title>
        <authorList>
            <consortium name="The Broad Institute Genomics Platform"/>
            <consortium name="The Broad Institute Genome Sequencing Center for Infectious Disease"/>
            <person name="Wu L."/>
            <person name="Ma J."/>
        </authorList>
    </citation>
    <scope>NUCLEOTIDE SEQUENCE [LARGE SCALE GENOMIC DNA]</scope>
    <source>
        <strain evidence="3">KCTC 42662</strain>
    </source>
</reference>
<dbReference type="Pfam" id="PF02469">
    <property type="entry name" value="Fasciclin"/>
    <property type="match status" value="1"/>
</dbReference>
<comment type="caution">
    <text evidence="2">The sequence shown here is derived from an EMBL/GenBank/DDBJ whole genome shotgun (WGS) entry which is preliminary data.</text>
</comment>
<name>A0ABW5KHS4_9SPHI</name>
<dbReference type="Proteomes" id="UP001597545">
    <property type="component" value="Unassembled WGS sequence"/>
</dbReference>
<dbReference type="EMBL" id="JBHULR010000004">
    <property type="protein sequence ID" value="MFD2548018.1"/>
    <property type="molecule type" value="Genomic_DNA"/>
</dbReference>
<protein>
    <submittedName>
        <fullName evidence="2">Fasciclin domain-containing protein</fullName>
    </submittedName>
</protein>
<evidence type="ECO:0000313" key="3">
    <source>
        <dbReference type="Proteomes" id="UP001597545"/>
    </source>
</evidence>
<dbReference type="RefSeq" id="WP_380903372.1">
    <property type="nucleotide sequence ID" value="NZ_JBHUEG010000001.1"/>
</dbReference>
<proteinExistence type="predicted"/>
<dbReference type="PROSITE" id="PS50213">
    <property type="entry name" value="FAS1"/>
    <property type="match status" value="1"/>
</dbReference>
<dbReference type="SMART" id="SM00554">
    <property type="entry name" value="FAS1"/>
    <property type="match status" value="1"/>
</dbReference>
<dbReference type="InterPro" id="IPR050904">
    <property type="entry name" value="Adhesion/Biosynth-related"/>
</dbReference>
<feature type="domain" description="FAS1" evidence="1">
    <location>
        <begin position="35"/>
        <end position="157"/>
    </location>
</feature>
<dbReference type="InterPro" id="IPR036378">
    <property type="entry name" value="FAS1_dom_sf"/>
</dbReference>
<dbReference type="InterPro" id="IPR000782">
    <property type="entry name" value="FAS1_domain"/>
</dbReference>
<dbReference type="PROSITE" id="PS51257">
    <property type="entry name" value="PROKAR_LIPOPROTEIN"/>
    <property type="match status" value="1"/>
</dbReference>
<dbReference type="Gene3D" id="2.30.180.10">
    <property type="entry name" value="FAS1 domain"/>
    <property type="match status" value="1"/>
</dbReference>
<dbReference type="PANTHER" id="PTHR10900">
    <property type="entry name" value="PERIOSTIN-RELATED"/>
    <property type="match status" value="1"/>
</dbReference>
<evidence type="ECO:0000313" key="2">
    <source>
        <dbReference type="EMBL" id="MFD2548018.1"/>
    </source>
</evidence>